<sequence>MSQQEQFNMNQQHHHDKATLLERLIFNNRPVVILICLLVSVFLFWQATQIRPSTSFEKMIPLEHPFIEKMLEHRNDLANLGNTVRISVEATDGDIFSKDYMETLRQIHDEVFYIPGVDRSGLKSLWSPSVRWTEVTEEGFAGGEVIPNTYDGSPDSLDLLRNNVLKSGQVGRLVGNNFKSSIIDVPLLESYPDPQDQSKLIKLDYQQFSHQLEEKIRDKFQAQNPNVKIHIVGFAKKVGDLIDGLVMVAMFFGIALVITWILLYWFTWCIRSTIAVLITTLVAVVWQLGLMHAVGFGLDPYSMLVPFLIFAIGISHGVQKINGIALQSSDADNALTAARRTFRQLFLPGMIAILADAVGFITLLIIDIGVIRELAIGASIGVAVIVFTNLILLPVAISYVGISKKAIERSKKDATREHPFWRLLSNFASAKVAPVSIVLALLAFGGGLWYSQNLKIGDLDQGAPELRPDSRYNNDNSFIINNYSTSSDVLVVMVKTPTEGCSIYSTMAPIDELMWKMENTPGVQSAISLVTVSKQMIKGMNEGNLKWESLSRNSDVLNSSIARADGLYNADCSLAPVLVFLNDHKAETLDRAVNAVKEFADTHNKEGLEFLLAAGNAGIEAATNEVIKSAELTILILVYICVAVMCMITFRSFAATLCIVLPLVLTSVLGNALMAFMGIGVKVATLPVVALGVGIGVDYGIYIYSRLESFLRAGLPLQEAYYQTLKSTGKAVLFTGLCLAIGVCTWIFSAIKFQADMGLMLTFMLLWNMFGALWLLPALARFLIKPEKMVGKAGGSIFAH</sequence>
<dbReference type="Pfam" id="PF03176">
    <property type="entry name" value="MMPL"/>
    <property type="match status" value="1"/>
</dbReference>
<feature type="transmembrane region" description="Helical" evidence="6">
    <location>
        <begin position="685"/>
        <end position="704"/>
    </location>
</feature>
<feature type="transmembrane region" description="Helical" evidence="6">
    <location>
        <begin position="423"/>
        <end position="450"/>
    </location>
</feature>
<evidence type="ECO:0000313" key="8">
    <source>
        <dbReference type="EMBL" id="XDK37788.1"/>
    </source>
</evidence>
<feature type="transmembrane region" description="Helical" evidence="6">
    <location>
        <begin position="345"/>
        <end position="366"/>
    </location>
</feature>
<evidence type="ECO:0000256" key="1">
    <source>
        <dbReference type="ARBA" id="ARBA00004651"/>
    </source>
</evidence>
<evidence type="ECO:0000256" key="2">
    <source>
        <dbReference type="ARBA" id="ARBA00022475"/>
    </source>
</evidence>
<comment type="subcellular location">
    <subcellularLocation>
        <location evidence="1">Cell membrane</location>
        <topology evidence="1">Multi-pass membrane protein</topology>
    </subcellularLocation>
</comment>
<evidence type="ECO:0000256" key="5">
    <source>
        <dbReference type="ARBA" id="ARBA00023136"/>
    </source>
</evidence>
<dbReference type="PANTHER" id="PTHR33406">
    <property type="entry name" value="MEMBRANE PROTEIN MJ1562-RELATED"/>
    <property type="match status" value="1"/>
</dbReference>
<feature type="transmembrane region" description="Helical" evidence="6">
    <location>
        <begin position="300"/>
        <end position="318"/>
    </location>
</feature>
<feature type="transmembrane region" description="Helical" evidence="6">
    <location>
        <begin position="31"/>
        <end position="48"/>
    </location>
</feature>
<gene>
    <name evidence="8" type="ORF">AB4Y39_03665</name>
</gene>
<feature type="transmembrane region" description="Helical" evidence="6">
    <location>
        <begin position="632"/>
        <end position="650"/>
    </location>
</feature>
<dbReference type="RefSeq" id="WP_045187290.1">
    <property type="nucleotide sequence ID" value="NZ_CP162607.1"/>
</dbReference>
<keyword evidence="5 6" id="KW-0472">Membrane</keyword>
<accession>A0AB39I320</accession>
<feature type="transmembrane region" description="Helical" evidence="6">
    <location>
        <begin position="731"/>
        <end position="751"/>
    </location>
</feature>
<protein>
    <submittedName>
        <fullName evidence="8">RND family transporter</fullName>
    </submittedName>
</protein>
<evidence type="ECO:0000256" key="4">
    <source>
        <dbReference type="ARBA" id="ARBA00022989"/>
    </source>
</evidence>
<dbReference type="AlphaFoldDB" id="A0AB39I320"/>
<dbReference type="Gene3D" id="1.20.1640.10">
    <property type="entry name" value="Multidrug efflux transporter AcrB transmembrane domain"/>
    <property type="match status" value="2"/>
</dbReference>
<name>A0AB39I320_9PSED</name>
<feature type="transmembrane region" description="Helical" evidence="6">
    <location>
        <begin position="378"/>
        <end position="402"/>
    </location>
</feature>
<proteinExistence type="predicted"/>
<dbReference type="SUPFAM" id="SSF82866">
    <property type="entry name" value="Multidrug efflux transporter AcrB transmembrane domain"/>
    <property type="match status" value="2"/>
</dbReference>
<organism evidence="8">
    <name type="scientific">Pseudomonas sp. Hg7Tf</name>
    <dbReference type="NCBI Taxonomy" id="3236988"/>
    <lineage>
        <taxon>Bacteria</taxon>
        <taxon>Pseudomonadati</taxon>
        <taxon>Pseudomonadota</taxon>
        <taxon>Gammaproteobacteria</taxon>
        <taxon>Pseudomonadales</taxon>
        <taxon>Pseudomonadaceae</taxon>
        <taxon>Pseudomonas</taxon>
    </lineage>
</organism>
<feature type="domain" description="SSD" evidence="7">
    <location>
        <begin position="274"/>
        <end position="399"/>
    </location>
</feature>
<feature type="transmembrane region" description="Helical" evidence="6">
    <location>
        <begin position="657"/>
        <end position="679"/>
    </location>
</feature>
<feature type="transmembrane region" description="Helical" evidence="6">
    <location>
        <begin position="244"/>
        <end position="266"/>
    </location>
</feature>
<keyword evidence="2" id="KW-1003">Cell membrane</keyword>
<dbReference type="InterPro" id="IPR000731">
    <property type="entry name" value="SSD"/>
</dbReference>
<dbReference type="InterPro" id="IPR004869">
    <property type="entry name" value="MMPL_dom"/>
</dbReference>
<evidence type="ECO:0000256" key="6">
    <source>
        <dbReference type="SAM" id="Phobius"/>
    </source>
</evidence>
<keyword evidence="4 6" id="KW-1133">Transmembrane helix</keyword>
<dbReference type="PANTHER" id="PTHR33406:SF10">
    <property type="entry name" value="SSD DOMAIN-CONTAINING PROTEIN"/>
    <property type="match status" value="1"/>
</dbReference>
<reference evidence="8" key="1">
    <citation type="submission" date="2024-07" db="EMBL/GenBank/DDBJ databases">
        <title>Identification and characteristics of a novel species of coltsfoot's symbiotic bacteria.</title>
        <authorList>
            <person name="Juszczyk A."/>
            <person name="Jasielczuk I."/>
            <person name="Gurgul A."/>
            <person name="Rogala M."/>
            <person name="Kowalczyk A."/>
            <person name="Szmatola T."/>
            <person name="Kosecka-Strojek M."/>
            <person name="Arent Z."/>
            <person name="Latowski D."/>
        </authorList>
    </citation>
    <scope>NUCLEOTIDE SEQUENCE</scope>
    <source>
        <strain evidence="8">Hg7Tf</strain>
    </source>
</reference>
<dbReference type="EMBL" id="CP162607">
    <property type="protein sequence ID" value="XDK37788.1"/>
    <property type="molecule type" value="Genomic_DNA"/>
</dbReference>
<dbReference type="GO" id="GO:0005886">
    <property type="term" value="C:plasma membrane"/>
    <property type="evidence" value="ECO:0007669"/>
    <property type="project" value="UniProtKB-SubCell"/>
</dbReference>
<feature type="transmembrane region" description="Helical" evidence="6">
    <location>
        <begin position="273"/>
        <end position="294"/>
    </location>
</feature>
<keyword evidence="3 6" id="KW-0812">Transmembrane</keyword>
<evidence type="ECO:0000256" key="3">
    <source>
        <dbReference type="ARBA" id="ARBA00022692"/>
    </source>
</evidence>
<dbReference type="InterPro" id="IPR050545">
    <property type="entry name" value="Mycobact_MmpL"/>
</dbReference>
<feature type="transmembrane region" description="Helical" evidence="6">
    <location>
        <begin position="757"/>
        <end position="779"/>
    </location>
</feature>
<evidence type="ECO:0000259" key="7">
    <source>
        <dbReference type="PROSITE" id="PS50156"/>
    </source>
</evidence>
<dbReference type="PROSITE" id="PS50156">
    <property type="entry name" value="SSD"/>
    <property type="match status" value="1"/>
</dbReference>